<protein>
    <submittedName>
        <fullName evidence="2">Uncharacterized protein</fullName>
    </submittedName>
</protein>
<dbReference type="GO" id="GO:0005615">
    <property type="term" value="C:extracellular space"/>
    <property type="evidence" value="ECO:0007669"/>
    <property type="project" value="TreeGrafter"/>
</dbReference>
<dbReference type="EMBL" id="GEZM01013162">
    <property type="protein sequence ID" value="JAV92712.1"/>
    <property type="molecule type" value="Transcribed_RNA"/>
</dbReference>
<feature type="signal peptide" evidence="1">
    <location>
        <begin position="1"/>
        <end position="16"/>
    </location>
</feature>
<dbReference type="SMART" id="SM00700">
    <property type="entry name" value="JHBP"/>
    <property type="match status" value="1"/>
</dbReference>
<dbReference type="InterPro" id="IPR010562">
    <property type="entry name" value="Haemolymph_juvenile_hormone-bd"/>
</dbReference>
<dbReference type="Gene3D" id="3.15.10.30">
    <property type="entry name" value="Haemolymph juvenile hormone binding protein"/>
    <property type="match status" value="1"/>
</dbReference>
<keyword evidence="1" id="KW-0732">Signal</keyword>
<evidence type="ECO:0000313" key="2">
    <source>
        <dbReference type="EMBL" id="JAV92712.1"/>
    </source>
</evidence>
<dbReference type="Pfam" id="PF06585">
    <property type="entry name" value="JHBP"/>
    <property type="match status" value="1"/>
</dbReference>
<sequence length="246" mass="27691">MYRFVLLFVLVASVHDQADILGQLQICKRSDPELNDCLKSSIKGALKILASGVPSLKIPSIDPIEVERWTIHATDALPYAQNYANLTLAGYSDIEIEDVYTNFGDEYFSIHLMCSAPKLLAQGDYEYYLDKQAKGEDLSSKGKTEWKYDDHKFFVKLDGDLIKRGDVEYAEITRTDLSMVRLHSFEMTFKTENQQIGDKLGELVTGDSRKLASINVGGYENLYASAFHRIANAVFAAIPFDKLLPK</sequence>
<reference evidence="2" key="1">
    <citation type="journal article" date="2016" name="Sci. Rep.">
        <title>Molecular characterization of firefly nuptial gifts: a multi-omics approach sheds light on postcopulatory sexual selection.</title>
        <authorList>
            <person name="Al-Wathiqui N."/>
            <person name="Fallon T.R."/>
            <person name="South A."/>
            <person name="Weng J.K."/>
            <person name="Lewis S.M."/>
        </authorList>
    </citation>
    <scope>NUCLEOTIDE SEQUENCE</scope>
</reference>
<evidence type="ECO:0000256" key="1">
    <source>
        <dbReference type="SAM" id="SignalP"/>
    </source>
</evidence>
<dbReference type="InterPro" id="IPR038606">
    <property type="entry name" value="To_sf"/>
</dbReference>
<accession>A0A1Y1N4A4</accession>
<name>A0A1Y1N4A4_PHOPY</name>
<dbReference type="AlphaFoldDB" id="A0A1Y1N4A4"/>
<dbReference type="PANTHER" id="PTHR11008">
    <property type="entry name" value="PROTEIN TAKEOUT-LIKE PROTEIN"/>
    <property type="match status" value="1"/>
</dbReference>
<organism evidence="2">
    <name type="scientific">Photinus pyralis</name>
    <name type="common">Common eastern firefly</name>
    <name type="synonym">Lampyris pyralis</name>
    <dbReference type="NCBI Taxonomy" id="7054"/>
    <lineage>
        <taxon>Eukaryota</taxon>
        <taxon>Metazoa</taxon>
        <taxon>Ecdysozoa</taxon>
        <taxon>Arthropoda</taxon>
        <taxon>Hexapoda</taxon>
        <taxon>Insecta</taxon>
        <taxon>Pterygota</taxon>
        <taxon>Neoptera</taxon>
        <taxon>Endopterygota</taxon>
        <taxon>Coleoptera</taxon>
        <taxon>Polyphaga</taxon>
        <taxon>Elateriformia</taxon>
        <taxon>Elateroidea</taxon>
        <taxon>Lampyridae</taxon>
        <taxon>Lampyrinae</taxon>
        <taxon>Photinus</taxon>
    </lineage>
</organism>
<dbReference type="PANTHER" id="PTHR11008:SF18">
    <property type="entry name" value="BCDNA.GH05536-RELATED"/>
    <property type="match status" value="1"/>
</dbReference>
<proteinExistence type="predicted"/>
<feature type="chain" id="PRO_5012417643" evidence="1">
    <location>
        <begin position="17"/>
        <end position="246"/>
    </location>
</feature>